<keyword evidence="4 7" id="KW-0812">Transmembrane</keyword>
<evidence type="ECO:0000256" key="4">
    <source>
        <dbReference type="ARBA" id="ARBA00022692"/>
    </source>
</evidence>
<protein>
    <submittedName>
        <fullName evidence="10">Uncharacterized protein</fullName>
    </submittedName>
</protein>
<sequence>MWMLVAILLGVLIASLVTGGVFRWHPEWAWMRPKRACVMCEVPRRGLDVVPILGDARSLWRCRACRAVLPWQYPAIELVIVGLTVFHVWRYQSGVWIPDEATELLFAWLARDILFTVALLLVFVYDLKYTLILPVYAIPSAIIAFALNLALGVPLSSLALGMAMLFLFFLLQHALSGGRLLGAGDVTMGLVLGAMLGFVDGIVAVMLAYILGAIVGVVLVATKWCGLHDRVPFGTFLAVAGFILLVWGDILTKIL</sequence>
<dbReference type="Pfam" id="PF06750">
    <property type="entry name" value="A24_N_bact"/>
    <property type="match status" value="1"/>
</dbReference>
<reference evidence="10 11" key="1">
    <citation type="journal article" date="2016" name="Nat. Commun.">
        <title>Thousands of microbial genomes shed light on interconnected biogeochemical processes in an aquifer system.</title>
        <authorList>
            <person name="Anantharaman K."/>
            <person name="Brown C.T."/>
            <person name="Hug L.A."/>
            <person name="Sharon I."/>
            <person name="Castelle C.J."/>
            <person name="Probst A.J."/>
            <person name="Thomas B.C."/>
            <person name="Singh A."/>
            <person name="Wilkins M.J."/>
            <person name="Karaoz U."/>
            <person name="Brodie E.L."/>
            <person name="Williams K.H."/>
            <person name="Hubbard S.S."/>
            <person name="Banfield J.F."/>
        </authorList>
    </citation>
    <scope>NUCLEOTIDE SEQUENCE [LARGE SCALE GENOMIC DNA]</scope>
</reference>
<feature type="transmembrane region" description="Helical" evidence="7">
    <location>
        <begin position="71"/>
        <end position="89"/>
    </location>
</feature>
<dbReference type="Proteomes" id="UP000177097">
    <property type="component" value="Unassembled WGS sequence"/>
</dbReference>
<comment type="subcellular location">
    <subcellularLocation>
        <location evidence="1">Cell membrane</location>
        <topology evidence="1">Multi-pass membrane protein</topology>
    </subcellularLocation>
</comment>
<comment type="caution">
    <text evidence="10">The sequence shown here is derived from an EMBL/GenBank/DDBJ whole genome shotgun (WGS) entry which is preliminary data.</text>
</comment>
<dbReference type="PANTHER" id="PTHR30487">
    <property type="entry name" value="TYPE 4 PREPILIN-LIKE PROTEINS LEADER PEPTIDE-PROCESSING ENZYME"/>
    <property type="match status" value="1"/>
</dbReference>
<evidence type="ECO:0000256" key="2">
    <source>
        <dbReference type="ARBA" id="ARBA00005801"/>
    </source>
</evidence>
<keyword evidence="3" id="KW-1003">Cell membrane</keyword>
<feature type="domain" description="Prepilin type IV endopeptidase peptidase" evidence="8">
    <location>
        <begin position="113"/>
        <end position="217"/>
    </location>
</feature>
<dbReference type="GO" id="GO:0004190">
    <property type="term" value="F:aspartic-type endopeptidase activity"/>
    <property type="evidence" value="ECO:0007669"/>
    <property type="project" value="InterPro"/>
</dbReference>
<dbReference type="InterPro" id="IPR050882">
    <property type="entry name" value="Prepilin_peptidase/N-MTase"/>
</dbReference>
<evidence type="ECO:0000256" key="7">
    <source>
        <dbReference type="SAM" id="Phobius"/>
    </source>
</evidence>
<keyword evidence="6 7" id="KW-0472">Membrane</keyword>
<feature type="transmembrane region" description="Helical" evidence="7">
    <location>
        <begin position="131"/>
        <end position="151"/>
    </location>
</feature>
<accession>A0A1F7U1E3</accession>
<evidence type="ECO:0000256" key="6">
    <source>
        <dbReference type="ARBA" id="ARBA00023136"/>
    </source>
</evidence>
<proteinExistence type="inferred from homology"/>
<organism evidence="10 11">
    <name type="scientific">Candidatus Uhrbacteria bacterium RIFCSPHIGHO2_02_FULL_53_13</name>
    <dbReference type="NCBI Taxonomy" id="1802389"/>
    <lineage>
        <taxon>Bacteria</taxon>
        <taxon>Candidatus Uhriibacteriota</taxon>
    </lineage>
</organism>
<dbReference type="PANTHER" id="PTHR30487:SF0">
    <property type="entry name" value="PREPILIN LEADER PEPTIDASE_N-METHYLTRANSFERASE-RELATED"/>
    <property type="match status" value="1"/>
</dbReference>
<evidence type="ECO:0000256" key="1">
    <source>
        <dbReference type="ARBA" id="ARBA00004651"/>
    </source>
</evidence>
<dbReference type="EMBL" id="MGDX01000009">
    <property type="protein sequence ID" value="OGL71648.1"/>
    <property type="molecule type" value="Genomic_DNA"/>
</dbReference>
<feature type="transmembrane region" description="Helical" evidence="7">
    <location>
        <begin position="233"/>
        <end position="252"/>
    </location>
</feature>
<name>A0A1F7U1E3_9BACT</name>
<dbReference type="InterPro" id="IPR000045">
    <property type="entry name" value="Prepilin_IV_endopep_pep"/>
</dbReference>
<feature type="domain" description="Prepilin peptidase A24 N-terminal" evidence="9">
    <location>
        <begin position="8"/>
        <end position="91"/>
    </location>
</feature>
<feature type="transmembrane region" description="Helical" evidence="7">
    <location>
        <begin position="101"/>
        <end position="125"/>
    </location>
</feature>
<dbReference type="InterPro" id="IPR010627">
    <property type="entry name" value="Prepilin_pept_A24_N"/>
</dbReference>
<evidence type="ECO:0000256" key="5">
    <source>
        <dbReference type="ARBA" id="ARBA00022989"/>
    </source>
</evidence>
<feature type="transmembrane region" description="Helical" evidence="7">
    <location>
        <begin position="158"/>
        <end position="175"/>
    </location>
</feature>
<dbReference type="STRING" id="1802389.A3C17_02480"/>
<keyword evidence="5 7" id="KW-1133">Transmembrane helix</keyword>
<comment type="similarity">
    <text evidence="2">Belongs to the peptidase A24 family.</text>
</comment>
<evidence type="ECO:0000313" key="11">
    <source>
        <dbReference type="Proteomes" id="UP000177097"/>
    </source>
</evidence>
<dbReference type="GO" id="GO:0005886">
    <property type="term" value="C:plasma membrane"/>
    <property type="evidence" value="ECO:0007669"/>
    <property type="project" value="UniProtKB-SubCell"/>
</dbReference>
<dbReference type="AlphaFoldDB" id="A0A1F7U1E3"/>
<feature type="transmembrane region" description="Helical" evidence="7">
    <location>
        <begin position="195"/>
        <end position="221"/>
    </location>
</feature>
<dbReference type="GO" id="GO:0006465">
    <property type="term" value="P:signal peptide processing"/>
    <property type="evidence" value="ECO:0007669"/>
    <property type="project" value="TreeGrafter"/>
</dbReference>
<evidence type="ECO:0000256" key="3">
    <source>
        <dbReference type="ARBA" id="ARBA00022475"/>
    </source>
</evidence>
<evidence type="ECO:0000259" key="9">
    <source>
        <dbReference type="Pfam" id="PF06750"/>
    </source>
</evidence>
<evidence type="ECO:0000259" key="8">
    <source>
        <dbReference type="Pfam" id="PF01478"/>
    </source>
</evidence>
<dbReference type="Pfam" id="PF01478">
    <property type="entry name" value="Peptidase_A24"/>
    <property type="match status" value="1"/>
</dbReference>
<evidence type="ECO:0000313" key="10">
    <source>
        <dbReference type="EMBL" id="OGL71648.1"/>
    </source>
</evidence>
<gene>
    <name evidence="10" type="ORF">A3C17_02480</name>
</gene>